<dbReference type="InterPro" id="IPR029044">
    <property type="entry name" value="Nucleotide-diphossugar_trans"/>
</dbReference>
<keyword evidence="8 12" id="KW-0472">Membrane</keyword>
<dbReference type="GO" id="GO:0016020">
    <property type="term" value="C:membrane"/>
    <property type="evidence" value="ECO:0007669"/>
    <property type="project" value="UniProtKB-SubCell"/>
</dbReference>
<feature type="compositionally biased region" description="Basic and acidic residues" evidence="11">
    <location>
        <begin position="1101"/>
        <end position="1116"/>
    </location>
</feature>
<feature type="compositionally biased region" description="Basic and acidic residues" evidence="11">
    <location>
        <begin position="1571"/>
        <end position="1582"/>
    </location>
</feature>
<evidence type="ECO:0000256" key="8">
    <source>
        <dbReference type="ARBA" id="ARBA00023136"/>
    </source>
</evidence>
<evidence type="ECO:0000256" key="10">
    <source>
        <dbReference type="SAM" id="Coils"/>
    </source>
</evidence>
<gene>
    <name evidence="13" type="ORF">F444_09529</name>
</gene>
<keyword evidence="10" id="KW-0175">Coiled coil</keyword>
<evidence type="ECO:0000256" key="12">
    <source>
        <dbReference type="SAM" id="Phobius"/>
    </source>
</evidence>
<protein>
    <recommendedName>
        <fullName evidence="15">Nucleotide-diphospho-sugar transferase domain-containing protein</fullName>
    </recommendedName>
</protein>
<feature type="region of interest" description="Disordered" evidence="11">
    <location>
        <begin position="1092"/>
        <end position="1116"/>
    </location>
</feature>
<evidence type="ECO:0000256" key="6">
    <source>
        <dbReference type="ARBA" id="ARBA00022968"/>
    </source>
</evidence>
<evidence type="ECO:0000313" key="13">
    <source>
        <dbReference type="EMBL" id="ETO74808.1"/>
    </source>
</evidence>
<keyword evidence="4" id="KW-0808">Transferase</keyword>
<evidence type="ECO:0000256" key="11">
    <source>
        <dbReference type="SAM" id="MobiDB-lite"/>
    </source>
</evidence>
<evidence type="ECO:0000256" key="9">
    <source>
        <dbReference type="ARBA" id="ARBA00023180"/>
    </source>
</evidence>
<dbReference type="GO" id="GO:0005794">
    <property type="term" value="C:Golgi apparatus"/>
    <property type="evidence" value="ECO:0007669"/>
    <property type="project" value="TreeGrafter"/>
</dbReference>
<name>A0A081A7E7_PHYNI</name>
<dbReference type="PANTHER" id="PTHR31392">
    <property type="entry name" value="ALPHA-1,3-MANNOSYLTRANSFERASE MNN1-RELATED"/>
    <property type="match status" value="1"/>
</dbReference>
<organism evidence="13 14">
    <name type="scientific">Phytophthora nicotianae P1976</name>
    <dbReference type="NCBI Taxonomy" id="1317066"/>
    <lineage>
        <taxon>Eukaryota</taxon>
        <taxon>Sar</taxon>
        <taxon>Stramenopiles</taxon>
        <taxon>Oomycota</taxon>
        <taxon>Peronosporomycetes</taxon>
        <taxon>Peronosporales</taxon>
        <taxon>Peronosporaceae</taxon>
        <taxon>Phytophthora</taxon>
    </lineage>
</organism>
<dbReference type="OrthoDB" id="106753at2759"/>
<keyword evidence="5 12" id="KW-0812">Transmembrane</keyword>
<evidence type="ECO:0000256" key="3">
    <source>
        <dbReference type="ARBA" id="ARBA00022676"/>
    </source>
</evidence>
<evidence type="ECO:0000256" key="4">
    <source>
        <dbReference type="ARBA" id="ARBA00022679"/>
    </source>
</evidence>
<dbReference type="GO" id="GO:0006493">
    <property type="term" value="P:protein O-linked glycosylation"/>
    <property type="evidence" value="ECO:0007669"/>
    <property type="project" value="TreeGrafter"/>
</dbReference>
<sequence>MARPVGSVRLRWIIVLLAAGVIFVLSDVLFTWRQLTTSAWSAATSSSSPRPVRSGDSRANSATIQAIYDAVAKANDSADVQKLTQYVDRLSESEATDLLRKIDPQATTTATSAITAAKAAALVPPVTVSEDEKDDDTLRMETEQLKAQEAENMKEENRVKTLESQLLHSLHNLTQKTTEPRGIVLPLYDDLVPLGLSLIMELRSLGVTLPVEIPHCGDLNPKLTATIEKKSKQLGQIYVYNACELAANEKSLLDASKPVFCKDLDECHKKFRTFDIKVLGLVYSRFEELMLVDADALMMQSPMSLWETEKYHKTGTLFFNDRISQTNTSLGYRPASRLHSNDLRHYLSNADVSVFRQLPTIQREKATTANDVALPFEPSDILLNSHAWNGRSGHQMDSSLLLWSKKRQPRATAVLASFISLNDVGRPPSYGDKELFFVACELAETQYSFSDFGVGAAGSDFKDHGEGKSIICGQSAQFYPVKSPDESNVGLLYLNSDAIMEYKPKTQPMFYSKARAADVYPGSFSDWELPQDCPFDVTGVPFSDLNAQRILMRQRLHDIAVEWERNALMSENESEQTQADAAVNTKLDVLLKQLSDGTPFEEINAAPRTEPVAVTPASTTPEPQAVQQANKWAEFMKTARERADLEKQMETRLIHSLNTLSQKTSMPRGIVLPLYDKITTLGVSLVLQLRSLGVDLPIEIPHCGDFDEAYGEAIMKKTEQLGEVYVYNACKLAVTAKSLLDPSKQLFCKDLDNCHRRFRNFAIKVLGVVYSRFEEIMLMDADALLFQSPMPLWDTNKYQTTGTLFFNDRIAEANFSMGLGYKPANRPNIMAIEDYLSKADVDLFRNIPTLPRPNASAELIAADKSTVTLHFQPSEGLLKSHPWNGRSAHRVDSSILLWNKKRQPRATAILASIISLNDVPRPPSYGDKEFFFVACELAESQYAFSDFATGSAGPDFRNKGENKSIICGSAAHHFPEKSESTPIQEVSLLYMNTDYIMRYKPKKSPMYYSAARPRDFFPGTFEERKLLMMCPFDITGVKFSDAEVQQIYQRQHFFDIAKDWEDDFKEPAGAEREAAETLTNEKLEVLMDQIKNGPPLEDATDPPKDPDKEAQEKKAVELQAKADQLREQEKQLVHTLNQIAQQTTVKRGIVIPVYDGIIKLAISLVLELRTIGINEPIEMPHCGDLDEDAQKMYQTKQQLGTIWFYNVCAKAERATSVMDSSRKVFCEKIEDCHAKFRGFIIKPLAVTFSRFEEIMMIDADTTFFVSPAKLWYSEKYNKTGNFLMHDRISHEIWFMAERVPGKPDVSVEQNYFATFDVKPFRSLSTLERPKATVENKTPVKLNFEPSDFLLSSHSFNLRAGHQVDSSLVLWNKKRQPRATAILASFIALNDIPAPPSYGDKEFFFYASELAETQYSFSDHAIGAVGTKLIDGGPKNSTLCGDMAQVFPIHQDGVPDDDVPLFYFNSDRILWFRPKTEPVYYMKARPWEFYPGPFGERKQECPFGITAGKLSAEEERHLAGRQHIYEAVDAWHRVGKEKPANLDEQNLAIDGVLRKVIAEMQGKSPADVAPDPPRESKQDNQIERTTEMMERQLVYTLSQITQRMTIKRGIVMPLYEPIARLGFSLILELRAMGITLPIEVPHCTDLKPETVELIRTKKELGEIRAYDVCELAASAKSVTNASRPVFCDDIDGCRTKFRSFMIKPLAVSYSQFEEILMLDADTTFFVNPTVLFDSEKFKTTGNLLMHDRISHDWWFMAERASKKPDISVEQKYFANFDVTPFRPLPTHARPKATVENKTPVKLNFEPSDFLLSSHSFNLRSGHQVDSSLVMWNKKRQPRATAILASFVAQNDIASPPSYGDKELFFYANELAETQYSFSDHAIGAVGTKVEDGGPKNSTLCGDMAQVFPIHQDGVPDDDVPLFYLNSDRILHFKPDVEPVYYMKARPWALYPGAFGKRPQECPFNITVGRFEEFHINHLAERRKLWEQVKAW</sequence>
<comment type="similarity">
    <text evidence="2">Belongs to the MNN1/MNT family.</text>
</comment>
<keyword evidence="7 12" id="KW-1133">Transmembrane helix</keyword>
<evidence type="ECO:0000256" key="1">
    <source>
        <dbReference type="ARBA" id="ARBA00004606"/>
    </source>
</evidence>
<keyword evidence="3" id="KW-0328">Glycosyltransferase</keyword>
<keyword evidence="6" id="KW-0735">Signal-anchor</keyword>
<reference evidence="13 14" key="1">
    <citation type="submission" date="2013-11" db="EMBL/GenBank/DDBJ databases">
        <title>The Genome Sequence of Phytophthora parasitica P1976.</title>
        <authorList>
            <consortium name="The Broad Institute Genomics Platform"/>
            <person name="Russ C."/>
            <person name="Tyler B."/>
            <person name="Panabieres F."/>
            <person name="Shan W."/>
            <person name="Tripathy S."/>
            <person name="Grunwald N."/>
            <person name="Machado M."/>
            <person name="Johnson C.S."/>
            <person name="Walker B."/>
            <person name="Young S."/>
            <person name="Zeng Q."/>
            <person name="Gargeya S."/>
            <person name="Fitzgerald M."/>
            <person name="Haas B."/>
            <person name="Abouelleil A."/>
            <person name="Allen A.W."/>
            <person name="Alvarado L."/>
            <person name="Arachchi H.M."/>
            <person name="Berlin A.M."/>
            <person name="Chapman S.B."/>
            <person name="Gainer-Dewar J."/>
            <person name="Goldberg J."/>
            <person name="Griggs A."/>
            <person name="Gujja S."/>
            <person name="Hansen M."/>
            <person name="Howarth C."/>
            <person name="Imamovic A."/>
            <person name="Ireland A."/>
            <person name="Larimer J."/>
            <person name="McCowan C."/>
            <person name="Murphy C."/>
            <person name="Pearson M."/>
            <person name="Poon T.W."/>
            <person name="Priest M."/>
            <person name="Roberts A."/>
            <person name="Saif S."/>
            <person name="Shea T."/>
            <person name="Sisk P."/>
            <person name="Sykes S."/>
            <person name="Wortman J."/>
            <person name="Nusbaum C."/>
            <person name="Birren B."/>
        </authorList>
    </citation>
    <scope>NUCLEOTIDE SEQUENCE [LARGE SCALE GENOMIC DNA]</scope>
    <source>
        <strain evidence="13 14">P1976</strain>
    </source>
</reference>
<accession>A0A081A7E7</accession>
<dbReference type="InterPro" id="IPR022751">
    <property type="entry name" value="Alpha_mannosyltransferase"/>
</dbReference>
<feature type="coiled-coil region" evidence="10">
    <location>
        <begin position="138"/>
        <end position="165"/>
    </location>
</feature>
<keyword evidence="9" id="KW-0325">Glycoprotein</keyword>
<comment type="subcellular location">
    <subcellularLocation>
        <location evidence="1">Membrane</location>
        <topology evidence="1">Single-pass type II membrane protein</topology>
    </subcellularLocation>
</comment>
<evidence type="ECO:0000256" key="2">
    <source>
        <dbReference type="ARBA" id="ARBA00009105"/>
    </source>
</evidence>
<evidence type="ECO:0000256" key="5">
    <source>
        <dbReference type="ARBA" id="ARBA00022692"/>
    </source>
</evidence>
<dbReference type="Pfam" id="PF11051">
    <property type="entry name" value="Mannosyl_trans3"/>
    <property type="match status" value="4"/>
</dbReference>
<dbReference type="EMBL" id="ANJA01001752">
    <property type="protein sequence ID" value="ETO74808.1"/>
    <property type="molecule type" value="Genomic_DNA"/>
</dbReference>
<evidence type="ECO:0000313" key="14">
    <source>
        <dbReference type="Proteomes" id="UP000028582"/>
    </source>
</evidence>
<feature type="transmembrane region" description="Helical" evidence="12">
    <location>
        <begin position="12"/>
        <end position="32"/>
    </location>
</feature>
<evidence type="ECO:0000256" key="7">
    <source>
        <dbReference type="ARBA" id="ARBA00022989"/>
    </source>
</evidence>
<proteinExistence type="inferred from homology"/>
<dbReference type="Proteomes" id="UP000028582">
    <property type="component" value="Unassembled WGS sequence"/>
</dbReference>
<feature type="region of interest" description="Disordered" evidence="11">
    <location>
        <begin position="1562"/>
        <end position="1582"/>
    </location>
</feature>
<comment type="caution">
    <text evidence="13">The sequence shown here is derived from an EMBL/GenBank/DDBJ whole genome shotgun (WGS) entry which is preliminary data.</text>
</comment>
<dbReference type="GO" id="GO:0000033">
    <property type="term" value="F:alpha-1,3-mannosyltransferase activity"/>
    <property type="evidence" value="ECO:0007669"/>
    <property type="project" value="TreeGrafter"/>
</dbReference>
<dbReference type="PANTHER" id="PTHR31392:SF1">
    <property type="entry name" value="ALPHA-1,3-MANNOSYLTRANSFERASE MNN1-RELATED"/>
    <property type="match status" value="1"/>
</dbReference>
<dbReference type="SUPFAM" id="SSF53448">
    <property type="entry name" value="Nucleotide-diphospho-sugar transferases"/>
    <property type="match status" value="2"/>
</dbReference>
<evidence type="ECO:0008006" key="15">
    <source>
        <dbReference type="Google" id="ProtNLM"/>
    </source>
</evidence>